<reference evidence="11" key="1">
    <citation type="submission" date="2016-10" db="EMBL/GenBank/DDBJ databases">
        <authorList>
            <person name="Varghese N."/>
            <person name="Submissions S."/>
        </authorList>
    </citation>
    <scope>NUCLEOTIDE SEQUENCE [LARGE SCALE GENOMIC DNA]</scope>
    <source>
        <strain evidence="11">DSM 44498</strain>
    </source>
</reference>
<dbReference type="PROSITE" id="PS50850">
    <property type="entry name" value="MFS"/>
    <property type="match status" value="1"/>
</dbReference>
<evidence type="ECO:0000256" key="1">
    <source>
        <dbReference type="ARBA" id="ARBA00004651"/>
    </source>
</evidence>
<dbReference type="GO" id="GO:0005886">
    <property type="term" value="C:plasma membrane"/>
    <property type="evidence" value="ECO:0007669"/>
    <property type="project" value="UniProtKB-SubCell"/>
</dbReference>
<evidence type="ECO:0000256" key="3">
    <source>
        <dbReference type="ARBA" id="ARBA00022475"/>
    </source>
</evidence>
<evidence type="ECO:0000256" key="2">
    <source>
        <dbReference type="ARBA" id="ARBA00022448"/>
    </source>
</evidence>
<dbReference type="GO" id="GO:0022857">
    <property type="term" value="F:transmembrane transporter activity"/>
    <property type="evidence" value="ECO:0007669"/>
    <property type="project" value="InterPro"/>
</dbReference>
<sequence>MTTSPSTAADGGTTVSDSGSAGDSKRASRAAFVGTLLEYYDFSLYASAASVVFGSVFFSGASPFLATLQAVGTFAVGFLVRPIGGVVLGSLGDRIGRKKILVFTLVMMGAATMLVGLLPGYSQIGWLAPALLVLLRILQGIGASAEYGGATLVAVEFAPQRRRGLLGSLPGAGASIGGVLGTSALLGVSAALPEEAFMSWGWRLPFLLSGLILLYGLSLRARLPETPAFRHIEESNDKTTSPVLDVIRRQPRAILSVLVMVFGQAGLGYFYLVFMLTFGRNQLGMGQTDILIGLVLAQLSCAAFIPLFGMLSDRVGRRPVIIAGFVFSALLAFPAFWLVGHDGGTAAFWLVLVLGNGVGVAAIFGPMGAYVTELFETRHAFSGLGLGRELGNALGAALVPVLAVQLAFNDGGSTAALSILLVAISVAGVAAAWVSVSRTTRARDGAERAESSSEVAA</sequence>
<dbReference type="EMBL" id="FNSV01000005">
    <property type="protein sequence ID" value="SED22321.1"/>
    <property type="molecule type" value="Genomic_DNA"/>
</dbReference>
<gene>
    <name evidence="10" type="ORF">SAMN04490239_7354</name>
</gene>
<keyword evidence="2" id="KW-0813">Transport</keyword>
<feature type="transmembrane region" description="Helical" evidence="8">
    <location>
        <begin position="253"/>
        <end position="278"/>
    </location>
</feature>
<evidence type="ECO:0000256" key="4">
    <source>
        <dbReference type="ARBA" id="ARBA00022692"/>
    </source>
</evidence>
<keyword evidence="11" id="KW-1185">Reference proteome</keyword>
<dbReference type="InterPro" id="IPR005828">
    <property type="entry name" value="MFS_sugar_transport-like"/>
</dbReference>
<dbReference type="CDD" id="cd17369">
    <property type="entry name" value="MFS_ShiA_like"/>
    <property type="match status" value="1"/>
</dbReference>
<name>A0A1H4YZ45_9NOCA</name>
<evidence type="ECO:0000313" key="10">
    <source>
        <dbReference type="EMBL" id="SED22321.1"/>
    </source>
</evidence>
<evidence type="ECO:0000256" key="5">
    <source>
        <dbReference type="ARBA" id="ARBA00022989"/>
    </source>
</evidence>
<dbReference type="Pfam" id="PF00083">
    <property type="entry name" value="Sugar_tr"/>
    <property type="match status" value="1"/>
</dbReference>
<evidence type="ECO:0000259" key="9">
    <source>
        <dbReference type="PROSITE" id="PS50850"/>
    </source>
</evidence>
<dbReference type="Gene3D" id="1.20.1250.20">
    <property type="entry name" value="MFS general substrate transporter like domains"/>
    <property type="match status" value="2"/>
</dbReference>
<evidence type="ECO:0000256" key="7">
    <source>
        <dbReference type="SAM" id="MobiDB-lite"/>
    </source>
</evidence>
<keyword evidence="6 8" id="KW-0472">Membrane</keyword>
<feature type="compositionally biased region" description="Polar residues" evidence="7">
    <location>
        <begin position="1"/>
        <end position="21"/>
    </location>
</feature>
<feature type="domain" description="Major facilitator superfamily (MFS) profile" evidence="9">
    <location>
        <begin position="27"/>
        <end position="440"/>
    </location>
</feature>
<dbReference type="InterPro" id="IPR011701">
    <property type="entry name" value="MFS"/>
</dbReference>
<dbReference type="Proteomes" id="UP000183561">
    <property type="component" value="Unassembled WGS sequence"/>
</dbReference>
<proteinExistence type="predicted"/>
<dbReference type="Pfam" id="PF07690">
    <property type="entry name" value="MFS_1"/>
    <property type="match status" value="1"/>
</dbReference>
<comment type="subcellular location">
    <subcellularLocation>
        <location evidence="1">Cell membrane</location>
        <topology evidence="1">Multi-pass membrane protein</topology>
    </subcellularLocation>
</comment>
<feature type="transmembrane region" description="Helical" evidence="8">
    <location>
        <begin position="320"/>
        <end position="340"/>
    </location>
</feature>
<dbReference type="OrthoDB" id="4439211at2"/>
<evidence type="ECO:0000256" key="8">
    <source>
        <dbReference type="SAM" id="Phobius"/>
    </source>
</evidence>
<feature type="transmembrane region" description="Helical" evidence="8">
    <location>
        <begin position="165"/>
        <end position="188"/>
    </location>
</feature>
<dbReference type="InterPro" id="IPR020846">
    <property type="entry name" value="MFS_dom"/>
</dbReference>
<dbReference type="InterPro" id="IPR036259">
    <property type="entry name" value="MFS_trans_sf"/>
</dbReference>
<dbReference type="PANTHER" id="PTHR43045:SF1">
    <property type="entry name" value="SHIKIMATE TRANSPORTER"/>
    <property type="match status" value="1"/>
</dbReference>
<feature type="region of interest" description="Disordered" evidence="7">
    <location>
        <begin position="1"/>
        <end position="24"/>
    </location>
</feature>
<feature type="transmembrane region" description="Helical" evidence="8">
    <location>
        <begin position="290"/>
        <end position="308"/>
    </location>
</feature>
<keyword evidence="4 8" id="KW-0812">Transmembrane</keyword>
<keyword evidence="3" id="KW-1003">Cell membrane</keyword>
<feature type="transmembrane region" description="Helical" evidence="8">
    <location>
        <begin position="390"/>
        <end position="408"/>
    </location>
</feature>
<evidence type="ECO:0000256" key="6">
    <source>
        <dbReference type="ARBA" id="ARBA00023136"/>
    </source>
</evidence>
<evidence type="ECO:0000313" key="11">
    <source>
        <dbReference type="Proteomes" id="UP000183561"/>
    </source>
</evidence>
<organism evidence="10 11">
    <name type="scientific">Rhodococcus koreensis</name>
    <dbReference type="NCBI Taxonomy" id="99653"/>
    <lineage>
        <taxon>Bacteria</taxon>
        <taxon>Bacillati</taxon>
        <taxon>Actinomycetota</taxon>
        <taxon>Actinomycetes</taxon>
        <taxon>Mycobacteriales</taxon>
        <taxon>Nocardiaceae</taxon>
        <taxon>Rhodococcus</taxon>
    </lineage>
</organism>
<accession>A0A1H4YZ45</accession>
<feature type="transmembrane region" description="Helical" evidence="8">
    <location>
        <begin position="64"/>
        <end position="88"/>
    </location>
</feature>
<dbReference type="SUPFAM" id="SSF103473">
    <property type="entry name" value="MFS general substrate transporter"/>
    <property type="match status" value="1"/>
</dbReference>
<feature type="transmembrane region" description="Helical" evidence="8">
    <location>
        <begin position="39"/>
        <end position="58"/>
    </location>
</feature>
<feature type="transmembrane region" description="Helical" evidence="8">
    <location>
        <begin position="100"/>
        <end position="118"/>
    </location>
</feature>
<feature type="transmembrane region" description="Helical" evidence="8">
    <location>
        <begin position="200"/>
        <end position="217"/>
    </location>
</feature>
<dbReference type="PANTHER" id="PTHR43045">
    <property type="entry name" value="SHIKIMATE TRANSPORTER"/>
    <property type="match status" value="1"/>
</dbReference>
<feature type="transmembrane region" description="Helical" evidence="8">
    <location>
        <begin position="346"/>
        <end position="369"/>
    </location>
</feature>
<protein>
    <submittedName>
        <fullName evidence="10">Predicted arabinose efflux permease, MFS family</fullName>
    </submittedName>
</protein>
<dbReference type="RefSeq" id="WP_072939739.1">
    <property type="nucleotide sequence ID" value="NZ_FNSV01000005.1"/>
</dbReference>
<dbReference type="AlphaFoldDB" id="A0A1H4YZ45"/>
<feature type="transmembrane region" description="Helical" evidence="8">
    <location>
        <begin position="414"/>
        <end position="434"/>
    </location>
</feature>
<keyword evidence="5 8" id="KW-1133">Transmembrane helix</keyword>